<gene>
    <name evidence="3" type="ORF">ENL48_05055</name>
    <name evidence="2" type="ORF">ENX77_06290</name>
</gene>
<protein>
    <submittedName>
        <fullName evidence="2">DNA polymerase subunit beta</fullName>
    </submittedName>
</protein>
<comment type="caution">
    <text evidence="2">The sequence shown here is derived from an EMBL/GenBank/DDBJ whole genome shotgun (WGS) entry which is preliminary data.</text>
</comment>
<dbReference type="Pfam" id="PF01909">
    <property type="entry name" value="NTP_transf_2"/>
    <property type="match status" value="1"/>
</dbReference>
<dbReference type="GO" id="GO:0016779">
    <property type="term" value="F:nucleotidyltransferase activity"/>
    <property type="evidence" value="ECO:0007669"/>
    <property type="project" value="InterPro"/>
</dbReference>
<sequence>MHSSLDKPLRLRDFIRVGDLYFSVVGYRNEKSVKCFLRYAPGKGGRWKNNQEFKKLTHEEAVEIGKRFYSQKEGIFRVDYKLIDEVFKPEERLKDLMDKDVEKVVRFFSGIPVSKMGVTGSRLIGLKGEESDIDFVMYGRYWFKGREKIKKGINRGTLSDLDEDTWDFIYRKRKPPLSFEAFLIHERRKFHRAFIGSTYFDLLYVRDYDELNRNIPEGIGVKKGKEKIVAELIDDSLVFDYPAYYPVKHEKVKAVLCFTHTYAGQVFKNEVLEAYGQIELINNEYYLVVGTKREVEDEYIVSRTLLEREGIGDYLK</sequence>
<evidence type="ECO:0000259" key="1">
    <source>
        <dbReference type="Pfam" id="PF01909"/>
    </source>
</evidence>
<name>A0A7C3YQK6_9EURY</name>
<evidence type="ECO:0000313" key="2">
    <source>
        <dbReference type="EMBL" id="HGE66704.1"/>
    </source>
</evidence>
<organism evidence="2">
    <name type="scientific">Geoglobus ahangari</name>
    <dbReference type="NCBI Taxonomy" id="113653"/>
    <lineage>
        <taxon>Archaea</taxon>
        <taxon>Methanobacteriati</taxon>
        <taxon>Methanobacteriota</taxon>
        <taxon>Archaeoglobi</taxon>
        <taxon>Archaeoglobales</taxon>
        <taxon>Archaeoglobaceae</taxon>
        <taxon>Geoglobus</taxon>
    </lineage>
</organism>
<dbReference type="InterPro" id="IPR002934">
    <property type="entry name" value="Polymerase_NTP_transf_dom"/>
</dbReference>
<accession>A0A7C3YQK6</accession>
<dbReference type="EMBL" id="DTPI01000031">
    <property type="protein sequence ID" value="HGE66704.1"/>
    <property type="molecule type" value="Genomic_DNA"/>
</dbReference>
<proteinExistence type="predicted"/>
<reference evidence="2" key="1">
    <citation type="journal article" date="2020" name="mSystems">
        <title>Genome- and Community-Level Interaction Insights into Carbon Utilization and Element Cycling Functions of Hydrothermarchaeota in Hydrothermal Sediment.</title>
        <authorList>
            <person name="Zhou Z."/>
            <person name="Liu Y."/>
            <person name="Xu W."/>
            <person name="Pan J."/>
            <person name="Luo Z.H."/>
            <person name="Li M."/>
        </authorList>
    </citation>
    <scope>NUCLEOTIDE SEQUENCE [LARGE SCALE GENOMIC DNA]</scope>
    <source>
        <strain evidence="3">SpSt-10</strain>
        <strain evidence="2">SpSt-97</strain>
    </source>
</reference>
<dbReference type="EMBL" id="DRUC01000072">
    <property type="protein sequence ID" value="HHF48522.1"/>
    <property type="molecule type" value="Genomic_DNA"/>
</dbReference>
<dbReference type="AlphaFoldDB" id="A0A7C3YQK6"/>
<evidence type="ECO:0000313" key="3">
    <source>
        <dbReference type="EMBL" id="HHF48522.1"/>
    </source>
</evidence>
<feature type="domain" description="Polymerase nucleotidyl transferase" evidence="1">
    <location>
        <begin position="101"/>
        <end position="176"/>
    </location>
</feature>